<dbReference type="GO" id="GO:0004316">
    <property type="term" value="F:3-oxoacyl-[acyl-carrier-protein] reductase (NADPH) activity"/>
    <property type="evidence" value="ECO:0007669"/>
    <property type="project" value="UniProtKB-EC"/>
</dbReference>
<evidence type="ECO:0000313" key="3">
    <source>
        <dbReference type="Proteomes" id="UP001205843"/>
    </source>
</evidence>
<dbReference type="PANTHER" id="PTHR42879:SF6">
    <property type="entry name" value="NADPH-DEPENDENT REDUCTASE BACG"/>
    <property type="match status" value="1"/>
</dbReference>
<gene>
    <name evidence="2" type="ORF">J2T57_004296</name>
</gene>
<accession>A0AAE3KI81</accession>
<reference evidence="2" key="1">
    <citation type="submission" date="2022-03" db="EMBL/GenBank/DDBJ databases">
        <title>Genomic Encyclopedia of Type Strains, Phase III (KMG-III): the genomes of soil and plant-associated and newly described type strains.</title>
        <authorList>
            <person name="Whitman W."/>
        </authorList>
    </citation>
    <scope>NUCLEOTIDE SEQUENCE</scope>
    <source>
        <strain evidence="2">ANL 6-2</strain>
    </source>
</reference>
<dbReference type="Pfam" id="PF13561">
    <property type="entry name" value="adh_short_C2"/>
    <property type="match status" value="1"/>
</dbReference>
<evidence type="ECO:0000256" key="1">
    <source>
        <dbReference type="ARBA" id="ARBA00006484"/>
    </source>
</evidence>
<dbReference type="EMBL" id="JALJXV010000013">
    <property type="protein sequence ID" value="MCP1677122.1"/>
    <property type="molecule type" value="Genomic_DNA"/>
</dbReference>
<dbReference type="InterPro" id="IPR002347">
    <property type="entry name" value="SDR_fam"/>
</dbReference>
<comment type="caution">
    <text evidence="2">The sequence shown here is derived from an EMBL/GenBank/DDBJ whole genome shotgun (WGS) entry which is preliminary data.</text>
</comment>
<protein>
    <submittedName>
        <fullName evidence="2">3-oxoacyl-[acyl-carrier protein] reductase</fullName>
        <ecNumber evidence="2">1.1.1.100</ecNumber>
    </submittedName>
</protein>
<evidence type="ECO:0000313" key="2">
    <source>
        <dbReference type="EMBL" id="MCP1677122.1"/>
    </source>
</evidence>
<proteinExistence type="inferred from homology"/>
<keyword evidence="3" id="KW-1185">Reference proteome</keyword>
<dbReference type="Proteomes" id="UP001205843">
    <property type="component" value="Unassembled WGS sequence"/>
</dbReference>
<dbReference type="PANTHER" id="PTHR42879">
    <property type="entry name" value="3-OXOACYL-(ACYL-CARRIER-PROTEIN) REDUCTASE"/>
    <property type="match status" value="1"/>
</dbReference>
<dbReference type="AlphaFoldDB" id="A0AAE3KI81"/>
<organism evidence="2 3">
    <name type="scientific">Natronocella acetinitrilica</name>
    <dbReference type="NCBI Taxonomy" id="414046"/>
    <lineage>
        <taxon>Bacteria</taxon>
        <taxon>Pseudomonadati</taxon>
        <taxon>Pseudomonadota</taxon>
        <taxon>Gammaproteobacteria</taxon>
        <taxon>Chromatiales</taxon>
        <taxon>Ectothiorhodospiraceae</taxon>
        <taxon>Natronocella</taxon>
    </lineage>
</organism>
<dbReference type="SUPFAM" id="SSF51735">
    <property type="entry name" value="NAD(P)-binding Rossmann-fold domains"/>
    <property type="match status" value="1"/>
</dbReference>
<sequence length="258" mass="26769">MDLQLSDRLFIVCGASDGLGRGICQALLAEGARVLAVGRSPEKLAALAGDSSDRCQTLALDLTADDGPAQVLAALAGKAPSGVVLNAGGPPVGLAAETTGAEWDAAYRLVFRWKAELVTGLLPAMRKATPGRILFVESQGVKQPIPGLAQSNAMRSAVVGYAKTLSQELATTGITVNVLAPGAHDTAALERVTQARQQAWELDRDATRERMQAAIPVGRFGAAEEFGCLAAWLLSPHSGYITGQVISHDGGNIQGLFG</sequence>
<dbReference type="RefSeq" id="WP_253485244.1">
    <property type="nucleotide sequence ID" value="NZ_JALJXV010000013.1"/>
</dbReference>
<keyword evidence="2" id="KW-0560">Oxidoreductase</keyword>
<name>A0AAE3KI81_9GAMM</name>
<dbReference type="Gene3D" id="3.40.50.720">
    <property type="entry name" value="NAD(P)-binding Rossmann-like Domain"/>
    <property type="match status" value="1"/>
</dbReference>
<dbReference type="InterPro" id="IPR036291">
    <property type="entry name" value="NAD(P)-bd_dom_sf"/>
</dbReference>
<comment type="similarity">
    <text evidence="1">Belongs to the short-chain dehydrogenases/reductases (SDR) family.</text>
</comment>
<dbReference type="PRINTS" id="PR00081">
    <property type="entry name" value="GDHRDH"/>
</dbReference>
<dbReference type="EC" id="1.1.1.100" evidence="2"/>
<dbReference type="InterPro" id="IPR050259">
    <property type="entry name" value="SDR"/>
</dbReference>